<feature type="compositionally biased region" description="Basic and acidic residues" evidence="1">
    <location>
        <begin position="7"/>
        <end position="24"/>
    </location>
</feature>
<evidence type="ECO:0000256" key="1">
    <source>
        <dbReference type="SAM" id="MobiDB-lite"/>
    </source>
</evidence>
<feature type="region of interest" description="Disordered" evidence="1">
    <location>
        <begin position="1"/>
        <end position="24"/>
    </location>
</feature>
<organism evidence="2 3">
    <name type="scientific">Acidovorax facilis</name>
    <dbReference type="NCBI Taxonomy" id="12917"/>
    <lineage>
        <taxon>Bacteria</taxon>
        <taxon>Pseudomonadati</taxon>
        <taxon>Pseudomonadota</taxon>
        <taxon>Betaproteobacteria</taxon>
        <taxon>Burkholderiales</taxon>
        <taxon>Comamonadaceae</taxon>
        <taxon>Acidovorax</taxon>
    </lineage>
</organism>
<sequence>MKTPRSTKAEQSARSKREFTGTDNPRHLRAIAVLLRRPVPREQIDSIAGCSNGPDLIADLRRRGLGDDHLPCERIKFIDRDGNLCRPGVYSLTEKGRRMVYAWMAKRKQGGAV</sequence>
<evidence type="ECO:0000313" key="3">
    <source>
        <dbReference type="Proteomes" id="UP001595693"/>
    </source>
</evidence>
<accession>A0ABV8D3U0</accession>
<dbReference type="Proteomes" id="UP001595693">
    <property type="component" value="Unassembled WGS sequence"/>
</dbReference>
<reference evidence="3" key="1">
    <citation type="journal article" date="2019" name="Int. J. Syst. Evol. Microbiol.">
        <title>The Global Catalogue of Microorganisms (GCM) 10K type strain sequencing project: providing services to taxonomists for standard genome sequencing and annotation.</title>
        <authorList>
            <consortium name="The Broad Institute Genomics Platform"/>
            <consortium name="The Broad Institute Genome Sequencing Center for Infectious Disease"/>
            <person name="Wu L."/>
            <person name="Ma J."/>
        </authorList>
    </citation>
    <scope>NUCLEOTIDE SEQUENCE [LARGE SCALE GENOMIC DNA]</scope>
    <source>
        <strain evidence="3">CCUG 2113</strain>
    </source>
</reference>
<protein>
    <submittedName>
        <fullName evidence="2">Uncharacterized protein</fullName>
    </submittedName>
</protein>
<proteinExistence type="predicted"/>
<name>A0ABV8D3U0_9BURK</name>
<evidence type="ECO:0000313" key="2">
    <source>
        <dbReference type="EMBL" id="MFC3933091.1"/>
    </source>
</evidence>
<dbReference type="EMBL" id="JBHSAJ010000001">
    <property type="protein sequence ID" value="MFC3933091.1"/>
    <property type="molecule type" value="Genomic_DNA"/>
</dbReference>
<comment type="caution">
    <text evidence="2">The sequence shown here is derived from an EMBL/GenBank/DDBJ whole genome shotgun (WGS) entry which is preliminary data.</text>
</comment>
<gene>
    <name evidence="2" type="ORF">ACFOW3_00460</name>
</gene>
<keyword evidence="3" id="KW-1185">Reference proteome</keyword>
<dbReference type="RefSeq" id="WP_207401852.1">
    <property type="nucleotide sequence ID" value="NZ_JAMXAX010000007.1"/>
</dbReference>